<feature type="transmembrane region" description="Helical" evidence="5">
    <location>
        <begin position="58"/>
        <end position="78"/>
    </location>
</feature>
<dbReference type="OMA" id="SSDMYLW"/>
<dbReference type="Proteomes" id="UP000001940">
    <property type="component" value="Chromosome V"/>
</dbReference>
<dbReference type="STRING" id="6239.ZK697.7a.1"/>
<keyword evidence="7" id="KW-1185">Reference proteome</keyword>
<dbReference type="RefSeq" id="NP_503494.1">
    <property type="nucleotide sequence ID" value="NM_071093.2"/>
</dbReference>
<evidence type="ECO:0000313" key="8">
    <source>
        <dbReference type="WormBase" id="ZK697.7a"/>
    </source>
</evidence>
<dbReference type="ExpressionAtlas" id="O61200">
    <property type="expression patterns" value="differential"/>
</dbReference>
<keyword evidence="2 5" id="KW-0812">Transmembrane</keyword>
<dbReference type="PaxDb" id="6239-ZK697.7"/>
<dbReference type="CDD" id="cd00637">
    <property type="entry name" value="7tm_classA_rhodopsin-like"/>
    <property type="match status" value="1"/>
</dbReference>
<evidence type="ECO:0000256" key="2">
    <source>
        <dbReference type="ARBA" id="ARBA00022692"/>
    </source>
</evidence>
<evidence type="ECO:0000256" key="1">
    <source>
        <dbReference type="ARBA" id="ARBA00004141"/>
    </source>
</evidence>
<name>O61200_CAEEL</name>
<gene>
    <name evidence="6 8" type="primary">srab-25</name>
    <name evidence="6" type="ORF">CELE_ZK697.7</name>
    <name evidence="8" type="ORF">ZK697.7</name>
</gene>
<dbReference type="PANTHER" id="PTHR46561">
    <property type="entry name" value="SERPENTINE RECEPTOR, CLASS AB (CLASS A-LIKE)-RELATED"/>
    <property type="match status" value="1"/>
</dbReference>
<dbReference type="AGR" id="WB:WBGene00022807"/>
<dbReference type="Bgee" id="WBGene00022807">
    <property type="expression patterns" value="Expressed in adult organism"/>
</dbReference>
<accession>O61200</accession>
<dbReference type="GeneID" id="191413"/>
<dbReference type="EMBL" id="BX284605">
    <property type="protein sequence ID" value="CCD74368.1"/>
    <property type="molecule type" value="Genomic_DNA"/>
</dbReference>
<feature type="transmembrane region" description="Helical" evidence="5">
    <location>
        <begin position="238"/>
        <end position="260"/>
    </location>
</feature>
<keyword evidence="3 5" id="KW-1133">Transmembrane helix</keyword>
<evidence type="ECO:0000313" key="7">
    <source>
        <dbReference type="Proteomes" id="UP000001940"/>
    </source>
</evidence>
<sequence>MQPENSSVCDVREVLKYQDSKFLHYSELIMLILSFIALPILILAIVKCIKSSLFHTNIRLITGFHCFFILIHCFGRILQHSSDMYLWMAPLAVCEKRQYFEICVISRSMYLYGIYSSSFTTVFMAIERTLATYLSHKYEHKNSCVGILLVCFQIIISLLITVPLFLDSKFTTRPDFCEFHDPSDWLLVVEIFTIFSNFVAFLQCWKLYRVNTKLRVHSKVRRLSQKYQIEENKMLIKVILRFTCLDFVFMMVYCFGNLATNFIDFSLSQGKLHGFIEMVHCLPVYAIVVTYSMARVIKHIQKRKTSNLVAEIRIREDAYFSYINNQWTRDTKNKSHK</sequence>
<dbReference type="AlphaFoldDB" id="O61200"/>
<dbReference type="PIR" id="B88957">
    <property type="entry name" value="B88957"/>
</dbReference>
<comment type="subcellular location">
    <subcellularLocation>
        <location evidence="1">Membrane</location>
        <topology evidence="1">Multi-pass membrane protein</topology>
    </subcellularLocation>
</comment>
<evidence type="ECO:0000313" key="6">
    <source>
        <dbReference type="EMBL" id="CCD74368.1"/>
    </source>
</evidence>
<dbReference type="eggNOG" id="ENOG502TFQG">
    <property type="taxonomic scope" value="Eukaryota"/>
</dbReference>
<dbReference type="SUPFAM" id="SSF81321">
    <property type="entry name" value="Family A G protein-coupled receptor-like"/>
    <property type="match status" value="1"/>
</dbReference>
<keyword evidence="4 5" id="KW-0472">Membrane</keyword>
<feature type="transmembrane region" description="Helical" evidence="5">
    <location>
        <begin position="147"/>
        <end position="165"/>
    </location>
</feature>
<keyword evidence="6" id="KW-0675">Receptor</keyword>
<dbReference type="WormBase" id="ZK697.7a">
    <property type="protein sequence ID" value="CE15407"/>
    <property type="gene ID" value="WBGene00022807"/>
    <property type="gene designation" value="srab-25"/>
</dbReference>
<dbReference type="InterPro" id="IPR053286">
    <property type="entry name" value="Nematode_rcpt-like_srab"/>
</dbReference>
<dbReference type="SMR" id="O61200"/>
<dbReference type="CTD" id="191413"/>
<dbReference type="UCSC" id="ZK697.7">
    <property type="organism name" value="c. elegans"/>
</dbReference>
<dbReference type="OrthoDB" id="5818269at2759"/>
<reference evidence="6 7" key="1">
    <citation type="journal article" date="1998" name="Science">
        <title>Genome sequence of the nematode C. elegans: a platform for investigating biology.</title>
        <authorList>
            <consortium name="The C. elegans sequencing consortium"/>
            <person name="Sulson J.E."/>
            <person name="Waterston R."/>
        </authorList>
    </citation>
    <scope>NUCLEOTIDE SEQUENCE [LARGE SCALE GENOMIC DNA]</scope>
    <source>
        <strain evidence="6 7">Bristol N2</strain>
    </source>
</reference>
<proteinExistence type="predicted"/>
<protein>
    <submittedName>
        <fullName evidence="6">Serpentine Receptor, class AB (Class A-like)</fullName>
    </submittedName>
</protein>
<evidence type="ECO:0000256" key="4">
    <source>
        <dbReference type="ARBA" id="ARBA00023136"/>
    </source>
</evidence>
<organism evidence="6 7">
    <name type="scientific">Caenorhabditis elegans</name>
    <dbReference type="NCBI Taxonomy" id="6239"/>
    <lineage>
        <taxon>Eukaryota</taxon>
        <taxon>Metazoa</taxon>
        <taxon>Ecdysozoa</taxon>
        <taxon>Nematoda</taxon>
        <taxon>Chromadorea</taxon>
        <taxon>Rhabditida</taxon>
        <taxon>Rhabditina</taxon>
        <taxon>Rhabditomorpha</taxon>
        <taxon>Rhabditoidea</taxon>
        <taxon>Rhabditidae</taxon>
        <taxon>Peloderinae</taxon>
        <taxon>Caenorhabditis</taxon>
    </lineage>
</organism>
<feature type="transmembrane region" description="Helical" evidence="5">
    <location>
        <begin position="272"/>
        <end position="294"/>
    </location>
</feature>
<dbReference type="PhylomeDB" id="O61200"/>
<dbReference type="Gene3D" id="1.20.1070.10">
    <property type="entry name" value="Rhodopsin 7-helix transmembrane proteins"/>
    <property type="match status" value="1"/>
</dbReference>
<dbReference type="GO" id="GO:0016020">
    <property type="term" value="C:membrane"/>
    <property type="evidence" value="ECO:0007669"/>
    <property type="project" value="UniProtKB-SubCell"/>
</dbReference>
<evidence type="ECO:0000256" key="5">
    <source>
        <dbReference type="SAM" id="Phobius"/>
    </source>
</evidence>
<dbReference type="InParanoid" id="O61200"/>
<dbReference type="FunCoup" id="O61200">
    <property type="interactions" value="11"/>
</dbReference>
<dbReference type="PANTHER" id="PTHR46561:SF1">
    <property type="entry name" value="SERPENTINE RECEPTOR, CLASS AB (CLASS A-LIKE)"/>
    <property type="match status" value="1"/>
</dbReference>
<dbReference type="Pfam" id="PF10292">
    <property type="entry name" value="7TM_GPCR_Srab"/>
    <property type="match status" value="1"/>
</dbReference>
<evidence type="ECO:0000256" key="3">
    <source>
        <dbReference type="ARBA" id="ARBA00022989"/>
    </source>
</evidence>
<dbReference type="HOGENOM" id="CLU_070163_0_0_1"/>
<feature type="transmembrane region" description="Helical" evidence="5">
    <location>
        <begin position="185"/>
        <end position="205"/>
    </location>
</feature>
<feature type="transmembrane region" description="Helical" evidence="5">
    <location>
        <begin position="28"/>
        <end position="46"/>
    </location>
</feature>
<dbReference type="InterPro" id="IPR019408">
    <property type="entry name" value="7TM_GPCR_serpentine_rcpt_Srab"/>
</dbReference>
<feature type="transmembrane region" description="Helical" evidence="5">
    <location>
        <begin position="109"/>
        <end position="126"/>
    </location>
</feature>